<protein>
    <submittedName>
        <fullName evidence="2">Uncharacterized protein</fullName>
    </submittedName>
</protein>
<sequence length="63" mass="7069">MNPATPHIDLITTDGYLYLNAEFKSLNLMASLFIIASPKVTILFVSPAPFLLSKWHIKLLLKP</sequence>
<comment type="caution">
    <text evidence="2">The sequence shown here is derived from an EMBL/GenBank/DDBJ whole genome shotgun (WGS) entry which is preliminary data.</text>
</comment>
<evidence type="ECO:0000313" key="3">
    <source>
        <dbReference type="Proteomes" id="UP000030101"/>
    </source>
</evidence>
<dbReference type="RefSeq" id="WP_036788137.1">
    <property type="nucleotide sequence ID" value="NZ_JQZV01000001.1"/>
</dbReference>
<reference evidence="2 3" key="1">
    <citation type="submission" date="2014-08" db="EMBL/GenBank/DDBJ databases">
        <title>Porphyromonas canoris strain:OH2762 Genome sequencing.</title>
        <authorList>
            <person name="Wallis C."/>
            <person name="Deusch O."/>
            <person name="O'Flynn C."/>
            <person name="Davis I."/>
            <person name="Jospin G."/>
            <person name="Darling A.E."/>
            <person name="Coil D.A."/>
            <person name="Alexiev A."/>
            <person name="Horsfall A."/>
            <person name="Kirkwood N."/>
            <person name="Harris S."/>
            <person name="Eisen J.A."/>
        </authorList>
    </citation>
    <scope>NUCLEOTIDE SEQUENCE [LARGE SCALE GENOMIC DNA]</scope>
    <source>
        <strain evidence="3">COT-108 OH2762</strain>
    </source>
</reference>
<organism evidence="2 3">
    <name type="scientific">Porphyromonas canoris</name>
    <dbReference type="NCBI Taxonomy" id="36875"/>
    <lineage>
        <taxon>Bacteria</taxon>
        <taxon>Pseudomonadati</taxon>
        <taxon>Bacteroidota</taxon>
        <taxon>Bacteroidia</taxon>
        <taxon>Bacteroidales</taxon>
        <taxon>Porphyromonadaceae</taxon>
        <taxon>Porphyromonas</taxon>
    </lineage>
</organism>
<feature type="transmembrane region" description="Helical" evidence="1">
    <location>
        <begin position="28"/>
        <end position="52"/>
    </location>
</feature>
<dbReference type="EMBL" id="JQZV01000001">
    <property type="protein sequence ID" value="KGN93568.1"/>
    <property type="molecule type" value="Genomic_DNA"/>
</dbReference>
<gene>
    <name evidence="2" type="ORF">HQ43_00010</name>
</gene>
<keyword evidence="1" id="KW-0472">Membrane</keyword>
<keyword evidence="1" id="KW-1133">Transmembrane helix</keyword>
<accession>A0ABR4XMZ0</accession>
<keyword evidence="1" id="KW-0812">Transmembrane</keyword>
<evidence type="ECO:0000313" key="2">
    <source>
        <dbReference type="EMBL" id="KGN93568.1"/>
    </source>
</evidence>
<dbReference type="Proteomes" id="UP000030101">
    <property type="component" value="Unassembled WGS sequence"/>
</dbReference>
<evidence type="ECO:0000256" key="1">
    <source>
        <dbReference type="SAM" id="Phobius"/>
    </source>
</evidence>
<proteinExistence type="predicted"/>
<name>A0ABR4XMZ0_9PORP</name>
<keyword evidence="3" id="KW-1185">Reference proteome</keyword>